<dbReference type="PANTHER" id="PTHR11566">
    <property type="entry name" value="DYNAMIN"/>
    <property type="match status" value="1"/>
</dbReference>
<dbReference type="InterPro" id="IPR001401">
    <property type="entry name" value="Dynamin_GTPase"/>
</dbReference>
<gene>
    <name evidence="6" type="ORF">NA57DRAFT_66664</name>
</gene>
<dbReference type="GO" id="GO:0005874">
    <property type="term" value="C:microtubule"/>
    <property type="evidence" value="ECO:0007669"/>
    <property type="project" value="TreeGrafter"/>
</dbReference>
<dbReference type="PANTHER" id="PTHR11566:SF66">
    <property type="entry name" value="INTERFERON-INDUCED GTP-BINDING PROTEIN MX"/>
    <property type="match status" value="1"/>
</dbReference>
<dbReference type="GO" id="GO:0005525">
    <property type="term" value="F:GTP binding"/>
    <property type="evidence" value="ECO:0007669"/>
    <property type="project" value="InterPro"/>
</dbReference>
<dbReference type="GO" id="GO:0008017">
    <property type="term" value="F:microtubule binding"/>
    <property type="evidence" value="ECO:0007669"/>
    <property type="project" value="TreeGrafter"/>
</dbReference>
<dbReference type="PROSITE" id="PS51388">
    <property type="entry name" value="GED"/>
    <property type="match status" value="1"/>
</dbReference>
<dbReference type="InterPro" id="IPR030381">
    <property type="entry name" value="G_DYNAMIN_dom"/>
</dbReference>
<keyword evidence="7" id="KW-1185">Reference proteome</keyword>
<evidence type="ECO:0000256" key="3">
    <source>
        <dbReference type="SAM" id="Coils"/>
    </source>
</evidence>
<feature type="domain" description="Dynamin-type G" evidence="5">
    <location>
        <begin position="53"/>
        <end position="321"/>
    </location>
</feature>
<dbReference type="InterPro" id="IPR045063">
    <property type="entry name" value="Dynamin_N"/>
</dbReference>
<dbReference type="GO" id="GO:0016020">
    <property type="term" value="C:membrane"/>
    <property type="evidence" value="ECO:0007669"/>
    <property type="project" value="TreeGrafter"/>
</dbReference>
<evidence type="ECO:0000259" key="4">
    <source>
        <dbReference type="PROSITE" id="PS51388"/>
    </source>
</evidence>
<dbReference type="Proteomes" id="UP000799772">
    <property type="component" value="Unassembled WGS sequence"/>
</dbReference>
<dbReference type="CDD" id="cd08771">
    <property type="entry name" value="DLP_1"/>
    <property type="match status" value="1"/>
</dbReference>
<reference evidence="6" key="1">
    <citation type="journal article" date="2020" name="Stud. Mycol.">
        <title>101 Dothideomycetes genomes: a test case for predicting lifestyles and emergence of pathogens.</title>
        <authorList>
            <person name="Haridas S."/>
            <person name="Albert R."/>
            <person name="Binder M."/>
            <person name="Bloem J."/>
            <person name="Labutti K."/>
            <person name="Salamov A."/>
            <person name="Andreopoulos B."/>
            <person name="Baker S."/>
            <person name="Barry K."/>
            <person name="Bills G."/>
            <person name="Bluhm B."/>
            <person name="Cannon C."/>
            <person name="Castanera R."/>
            <person name="Culley D."/>
            <person name="Daum C."/>
            <person name="Ezra D."/>
            <person name="Gonzalez J."/>
            <person name="Henrissat B."/>
            <person name="Kuo A."/>
            <person name="Liang C."/>
            <person name="Lipzen A."/>
            <person name="Lutzoni F."/>
            <person name="Magnuson J."/>
            <person name="Mondo S."/>
            <person name="Nolan M."/>
            <person name="Ohm R."/>
            <person name="Pangilinan J."/>
            <person name="Park H.-J."/>
            <person name="Ramirez L."/>
            <person name="Alfaro M."/>
            <person name="Sun H."/>
            <person name="Tritt A."/>
            <person name="Yoshinaga Y."/>
            <person name="Zwiers L.-H."/>
            <person name="Turgeon B."/>
            <person name="Goodwin S."/>
            <person name="Spatafora J."/>
            <person name="Crous P."/>
            <person name="Grigoriev I."/>
        </authorList>
    </citation>
    <scope>NUCLEOTIDE SEQUENCE</scope>
    <source>
        <strain evidence="6">CBS 133067</strain>
    </source>
</reference>
<dbReference type="GO" id="GO:0003924">
    <property type="term" value="F:GTPase activity"/>
    <property type="evidence" value="ECO:0007669"/>
    <property type="project" value="InterPro"/>
</dbReference>
<dbReference type="GO" id="GO:0048312">
    <property type="term" value="P:intracellular distribution of mitochondria"/>
    <property type="evidence" value="ECO:0007669"/>
    <property type="project" value="TreeGrafter"/>
</dbReference>
<protein>
    <submittedName>
        <fullName evidence="6">Uncharacterized protein</fullName>
    </submittedName>
</protein>
<dbReference type="GO" id="GO:0000266">
    <property type="term" value="P:mitochondrial fission"/>
    <property type="evidence" value="ECO:0007669"/>
    <property type="project" value="TreeGrafter"/>
</dbReference>
<evidence type="ECO:0000313" key="6">
    <source>
        <dbReference type="EMBL" id="KAF2098337.1"/>
    </source>
</evidence>
<dbReference type="EMBL" id="ML978127">
    <property type="protein sequence ID" value="KAF2098337.1"/>
    <property type="molecule type" value="Genomic_DNA"/>
</dbReference>
<dbReference type="InterPro" id="IPR027417">
    <property type="entry name" value="P-loop_NTPase"/>
</dbReference>
<feature type="domain" description="GED" evidence="4">
    <location>
        <begin position="624"/>
        <end position="716"/>
    </location>
</feature>
<dbReference type="AlphaFoldDB" id="A0A9P4M8G5"/>
<evidence type="ECO:0000256" key="1">
    <source>
        <dbReference type="ARBA" id="ARBA00022741"/>
    </source>
</evidence>
<evidence type="ECO:0000313" key="7">
    <source>
        <dbReference type="Proteomes" id="UP000799772"/>
    </source>
</evidence>
<sequence>MTDANNEAAHKPEIRNVDGKLLSNVSLEALQGTEQRKIMDIVDKLRRTGLSTVLELPQIVVCGDQSSGKSSVLEAITEIPFPRKENLCTRFATEIVLRRDHASTISTKITPDKSRLQSEQKSLREFSRKIEDFSELPGLIEEATELMGLNATDIGAPRAFSRDVLSIEITGPSRPQLTLVDLPGLIHAESKSQSTRDVELIHSLVEEYISNPRTIILAVVSAKNDYANQAITNKAKKADPDYNRTMGIITKPDFLRAGSENELNWIDLAQNKESFEKRNAAEADFFSKGSYNELDRNIVGIASLRTRLSRTLSDHLKTELPGLKKELEKKLEETFAEQKQYLITLGLATHDIFKSAVQGHYEGTFFGGITRDQSIDTGDNIKRLRAVVQHLNLQFAERMRLTGGKYVITNQNGCIIDNEELDDEDENDSSGLSHIEAPMDVVSHVPKKITKEEAVNWVVDILRRTRGRELPGNFNPMLISELFWEQSSPWETMAMEHINNVADACQEFVCKVLQKVTSNDIEARLQDVRVESALKEALKEARAELKKVIADKQRHPITYNHYYTMTIQKMRRAKRDNALKKLTDQSRRSVREHNTGAYVSMVDVTTLQGKIDNQVELDMDKFSAEEALDAMLAYYKSERKYFTDVITKQVIERHLVDTLPENVLSPIIIAQMTDDEISYIAAEPADVTQKRTFLEARKKMLEDGQDTFRRATGGLRVKK</sequence>
<dbReference type="InterPro" id="IPR022812">
    <property type="entry name" value="Dynamin"/>
</dbReference>
<dbReference type="InterPro" id="IPR000375">
    <property type="entry name" value="Dynamin_stalk"/>
</dbReference>
<dbReference type="SMART" id="SM00053">
    <property type="entry name" value="DYNc"/>
    <property type="match status" value="1"/>
</dbReference>
<dbReference type="Gene3D" id="3.40.50.300">
    <property type="entry name" value="P-loop containing nucleotide triphosphate hydrolases"/>
    <property type="match status" value="1"/>
</dbReference>
<keyword evidence="1" id="KW-0547">Nucleotide-binding</keyword>
<proteinExistence type="predicted"/>
<evidence type="ECO:0000256" key="2">
    <source>
        <dbReference type="ARBA" id="ARBA00023134"/>
    </source>
</evidence>
<dbReference type="PRINTS" id="PR00195">
    <property type="entry name" value="DYNAMIN"/>
</dbReference>
<dbReference type="SUPFAM" id="SSF52540">
    <property type="entry name" value="P-loop containing nucleoside triphosphate hydrolases"/>
    <property type="match status" value="1"/>
</dbReference>
<dbReference type="Pfam" id="PF01031">
    <property type="entry name" value="Dynamin_M"/>
    <property type="match status" value="1"/>
</dbReference>
<accession>A0A9P4M8G5</accession>
<dbReference type="GO" id="GO:0005739">
    <property type="term" value="C:mitochondrion"/>
    <property type="evidence" value="ECO:0007669"/>
    <property type="project" value="TreeGrafter"/>
</dbReference>
<dbReference type="OrthoDB" id="415706at2759"/>
<feature type="coiled-coil region" evidence="3">
    <location>
        <begin position="313"/>
        <end position="344"/>
    </location>
</feature>
<dbReference type="GO" id="GO:0016559">
    <property type="term" value="P:peroxisome fission"/>
    <property type="evidence" value="ECO:0007669"/>
    <property type="project" value="TreeGrafter"/>
</dbReference>
<comment type="caution">
    <text evidence="6">The sequence shown here is derived from an EMBL/GenBank/DDBJ whole genome shotgun (WGS) entry which is preliminary data.</text>
</comment>
<keyword evidence="3" id="KW-0175">Coiled coil</keyword>
<organism evidence="6 7">
    <name type="scientific">Rhizodiscina lignyota</name>
    <dbReference type="NCBI Taxonomy" id="1504668"/>
    <lineage>
        <taxon>Eukaryota</taxon>
        <taxon>Fungi</taxon>
        <taxon>Dikarya</taxon>
        <taxon>Ascomycota</taxon>
        <taxon>Pezizomycotina</taxon>
        <taxon>Dothideomycetes</taxon>
        <taxon>Pleosporomycetidae</taxon>
        <taxon>Aulographales</taxon>
        <taxon>Rhizodiscinaceae</taxon>
        <taxon>Rhizodiscina</taxon>
    </lineage>
</organism>
<evidence type="ECO:0000259" key="5">
    <source>
        <dbReference type="PROSITE" id="PS51718"/>
    </source>
</evidence>
<dbReference type="Pfam" id="PF00350">
    <property type="entry name" value="Dynamin_N"/>
    <property type="match status" value="1"/>
</dbReference>
<dbReference type="Gene3D" id="1.20.120.1240">
    <property type="entry name" value="Dynamin, middle domain"/>
    <property type="match status" value="1"/>
</dbReference>
<keyword evidence="2" id="KW-0342">GTP-binding</keyword>
<name>A0A9P4M8G5_9PEZI</name>
<dbReference type="InterPro" id="IPR020850">
    <property type="entry name" value="GED_dom"/>
</dbReference>
<dbReference type="PROSITE" id="PS51718">
    <property type="entry name" value="G_DYNAMIN_2"/>
    <property type="match status" value="1"/>
</dbReference>
<dbReference type="GO" id="GO:0006897">
    <property type="term" value="P:endocytosis"/>
    <property type="evidence" value="ECO:0007669"/>
    <property type="project" value="TreeGrafter"/>
</dbReference>